<evidence type="ECO:0000256" key="3">
    <source>
        <dbReference type="ARBA" id="ARBA00008135"/>
    </source>
</evidence>
<evidence type="ECO:0000256" key="1">
    <source>
        <dbReference type="ARBA" id="ARBA00004434"/>
    </source>
</evidence>
<keyword evidence="4 12" id="KW-0812">Transmembrane</keyword>
<proteinExistence type="inferred from homology"/>
<dbReference type="InterPro" id="IPR036639">
    <property type="entry name" value="Cyt_c_oxidase_su4_sf"/>
</dbReference>
<dbReference type="Gene3D" id="1.10.442.10">
    <property type="entry name" value="Cytochrome c oxidase subunit IV"/>
    <property type="match status" value="1"/>
</dbReference>
<dbReference type="GO" id="GO:0016491">
    <property type="term" value="F:oxidoreductase activity"/>
    <property type="evidence" value="ECO:0007669"/>
    <property type="project" value="UniProtKB-KW"/>
</dbReference>
<evidence type="ECO:0000256" key="4">
    <source>
        <dbReference type="ARBA" id="ARBA00022692"/>
    </source>
</evidence>
<dbReference type="STRING" id="327505.A0A2H3GGW6"/>
<evidence type="ECO:0000313" key="14">
    <source>
        <dbReference type="Proteomes" id="UP000219602"/>
    </source>
</evidence>
<evidence type="ECO:0000256" key="2">
    <source>
        <dbReference type="ARBA" id="ARBA00004673"/>
    </source>
</evidence>
<keyword evidence="9" id="KW-0496">Mitochondrion</keyword>
<keyword evidence="6" id="KW-0809">Transit peptide</keyword>
<keyword evidence="10 12" id="KW-0472">Membrane</keyword>
<dbReference type="PANTHER" id="PTHR10707:SF10">
    <property type="entry name" value="CYTOCHROME C OXIDASE SUBUNIT 4"/>
    <property type="match status" value="1"/>
</dbReference>
<keyword evidence="5" id="KW-0999">Mitochondrion inner membrane</keyword>
<comment type="subcellular location">
    <subcellularLocation>
        <location evidence="1">Mitochondrion inner membrane</location>
        <topology evidence="1">Single-pass membrane protein</topology>
    </subcellularLocation>
</comment>
<keyword evidence="8" id="KW-0560">Oxidoreductase</keyword>
<dbReference type="GO" id="GO:0006123">
    <property type="term" value="P:mitochondrial electron transport, cytochrome c to oxygen"/>
    <property type="evidence" value="ECO:0007669"/>
    <property type="project" value="InterPro"/>
</dbReference>
<accession>A0A2H3GGW6</accession>
<reference evidence="13 14" key="1">
    <citation type="journal article" date="2016" name="Environ. Microbiol.">
        <title>Effector profiles distinguish formae speciales of Fusarium oxysporum.</title>
        <authorList>
            <person name="van Dam P."/>
            <person name="Fokkens L."/>
            <person name="Schmidt S.M."/>
            <person name="Linmans J.H."/>
            <person name="Kistler H.C."/>
            <person name="Ma L.J."/>
            <person name="Rep M."/>
        </authorList>
    </citation>
    <scope>NUCLEOTIDE SEQUENCE [LARGE SCALE GENOMIC DNA]</scope>
    <source>
        <strain evidence="13 14">Forc016</strain>
    </source>
</reference>
<comment type="pathway">
    <text evidence="2">Energy metabolism; oxidative phosphorylation.</text>
</comment>
<dbReference type="GO" id="GO:0005743">
    <property type="term" value="C:mitochondrial inner membrane"/>
    <property type="evidence" value="ECO:0007669"/>
    <property type="project" value="UniProtKB-SubCell"/>
</dbReference>
<evidence type="ECO:0000313" key="13">
    <source>
        <dbReference type="EMBL" id="PCD29030.1"/>
    </source>
</evidence>
<dbReference type="Proteomes" id="UP000219602">
    <property type="component" value="Chromosome 10"/>
</dbReference>
<comment type="similarity">
    <text evidence="3">Belongs to the cytochrome c oxidase IV family.</text>
</comment>
<keyword evidence="7 12" id="KW-1133">Transmembrane helix</keyword>
<name>A0A2H3GGW6_FUSOX</name>
<evidence type="ECO:0000256" key="12">
    <source>
        <dbReference type="SAM" id="Phobius"/>
    </source>
</evidence>
<dbReference type="Pfam" id="PF02936">
    <property type="entry name" value="COX4"/>
    <property type="match status" value="1"/>
</dbReference>
<dbReference type="SUPFAM" id="SSF81406">
    <property type="entry name" value="Mitochondrial cytochrome c oxidase subunit IV"/>
    <property type="match status" value="1"/>
</dbReference>
<dbReference type="AlphaFoldDB" id="A0A2H3GGW6"/>
<evidence type="ECO:0000256" key="7">
    <source>
        <dbReference type="ARBA" id="ARBA00022989"/>
    </source>
</evidence>
<dbReference type="InterPro" id="IPR004203">
    <property type="entry name" value="Cyt_c_oxidase_su4_fam"/>
</dbReference>
<feature type="transmembrane region" description="Helical" evidence="12">
    <location>
        <begin position="39"/>
        <end position="61"/>
    </location>
</feature>
<feature type="region of interest" description="Disordered" evidence="11">
    <location>
        <begin position="80"/>
        <end position="109"/>
    </location>
</feature>
<evidence type="ECO:0000256" key="9">
    <source>
        <dbReference type="ARBA" id="ARBA00023128"/>
    </source>
</evidence>
<evidence type="ECO:0000256" key="8">
    <source>
        <dbReference type="ARBA" id="ARBA00023002"/>
    </source>
</evidence>
<comment type="caution">
    <text evidence="13">The sequence shown here is derived from an EMBL/GenBank/DDBJ whole genome shotgun (WGS) entry which is preliminary data.</text>
</comment>
<evidence type="ECO:0000256" key="6">
    <source>
        <dbReference type="ARBA" id="ARBA00022946"/>
    </source>
</evidence>
<evidence type="ECO:0000256" key="5">
    <source>
        <dbReference type="ARBA" id="ARBA00022792"/>
    </source>
</evidence>
<protein>
    <submittedName>
        <fullName evidence="13">Uncharacterized protein</fullName>
    </submittedName>
</protein>
<sequence length="109" mass="11596">MYNCVTTIKLTQTLSTAYWIAFGPHGPRAADPPGTGARVAWGVFIGLAASVALFGAVRVVAKPAPYTMTQEYQEETNEFLKNQKSDPFTGITSPGYAGKGMVQSPPKGN</sequence>
<evidence type="ECO:0000256" key="10">
    <source>
        <dbReference type="ARBA" id="ARBA00023136"/>
    </source>
</evidence>
<evidence type="ECO:0000256" key="11">
    <source>
        <dbReference type="SAM" id="MobiDB-lite"/>
    </source>
</evidence>
<dbReference type="PANTHER" id="PTHR10707">
    <property type="entry name" value="CYTOCHROME C OXIDASE SUBUNIT IV"/>
    <property type="match status" value="1"/>
</dbReference>
<feature type="compositionally biased region" description="Polar residues" evidence="11">
    <location>
        <begin position="80"/>
        <end position="92"/>
    </location>
</feature>
<gene>
    <name evidence="13" type="ORF">AU210_011572</name>
</gene>
<reference evidence="13 14" key="2">
    <citation type="journal article" date="2017" name="Sci. Rep.">
        <title>A mobile pathogenicity chromosome in Fusarium oxysporum for infection of multiple cucurbit species.</title>
        <authorList>
            <person name="van Dam P."/>
            <person name="Fokkens L."/>
            <person name="Ayukawa Y."/>
            <person name="van der Gragt M."/>
            <person name="Ter Horst A."/>
            <person name="Brankovics B."/>
            <person name="Houterman P.M."/>
            <person name="Arie T."/>
            <person name="Rep M."/>
        </authorList>
    </citation>
    <scope>NUCLEOTIDE SEQUENCE [LARGE SCALE GENOMIC DNA]</scope>
    <source>
        <strain evidence="13 14">Forc016</strain>
    </source>
</reference>
<dbReference type="EMBL" id="MABQ02000008">
    <property type="protein sequence ID" value="PCD29030.1"/>
    <property type="molecule type" value="Genomic_DNA"/>
</dbReference>
<organism evidence="13 14">
    <name type="scientific">Fusarium oxysporum f. sp. radicis-cucumerinum</name>
    <dbReference type="NCBI Taxonomy" id="327505"/>
    <lineage>
        <taxon>Eukaryota</taxon>
        <taxon>Fungi</taxon>
        <taxon>Dikarya</taxon>
        <taxon>Ascomycota</taxon>
        <taxon>Pezizomycotina</taxon>
        <taxon>Sordariomycetes</taxon>
        <taxon>Hypocreomycetidae</taxon>
        <taxon>Hypocreales</taxon>
        <taxon>Nectriaceae</taxon>
        <taxon>Fusarium</taxon>
        <taxon>Fusarium oxysporum species complex</taxon>
    </lineage>
</organism>
<dbReference type="GO" id="GO:0045277">
    <property type="term" value="C:respiratory chain complex IV"/>
    <property type="evidence" value="ECO:0007669"/>
    <property type="project" value="InterPro"/>
</dbReference>